<dbReference type="InterPro" id="IPR008276">
    <property type="entry name" value="C_nuclsd_transpt"/>
</dbReference>
<protein>
    <submittedName>
        <fullName evidence="11">Putative Na+ dependent nucleoside transporter</fullName>
    </submittedName>
</protein>
<dbReference type="InterPro" id="IPR011657">
    <property type="entry name" value="CNT_C_dom"/>
</dbReference>
<evidence type="ECO:0000256" key="2">
    <source>
        <dbReference type="ARBA" id="ARBA00009033"/>
    </source>
</evidence>
<dbReference type="HOGENOM" id="CLU_016813_4_2_6"/>
<evidence type="ECO:0000259" key="9">
    <source>
        <dbReference type="Pfam" id="PF07662"/>
    </source>
</evidence>
<evidence type="ECO:0000259" key="8">
    <source>
        <dbReference type="Pfam" id="PF01773"/>
    </source>
</evidence>
<dbReference type="PANTHER" id="PTHR10590">
    <property type="entry name" value="SODIUM/NUCLEOSIDE COTRANSPORTER"/>
    <property type="match status" value="1"/>
</dbReference>
<dbReference type="OrthoDB" id="9766455at2"/>
<dbReference type="InterPro" id="IPR011642">
    <property type="entry name" value="Gate_dom"/>
</dbReference>
<feature type="transmembrane region" description="Helical" evidence="7">
    <location>
        <begin position="27"/>
        <end position="48"/>
    </location>
</feature>
<dbReference type="GO" id="GO:0005337">
    <property type="term" value="F:nucleoside transmembrane transporter activity"/>
    <property type="evidence" value="ECO:0007669"/>
    <property type="project" value="InterPro"/>
</dbReference>
<gene>
    <name evidence="11" type="ORF">H744_2c1085</name>
</gene>
<evidence type="ECO:0000256" key="3">
    <source>
        <dbReference type="ARBA" id="ARBA00022475"/>
    </source>
</evidence>
<evidence type="ECO:0000259" key="10">
    <source>
        <dbReference type="Pfam" id="PF07670"/>
    </source>
</evidence>
<keyword evidence="4 7" id="KW-0812">Transmembrane</keyword>
<name>A0A0C5WN85_9GAMM</name>
<evidence type="ECO:0000313" key="12">
    <source>
        <dbReference type="Proteomes" id="UP000032303"/>
    </source>
</evidence>
<organism evidence="11 12">
    <name type="scientific">Photobacterium gaetbulicola Gung47</name>
    <dbReference type="NCBI Taxonomy" id="658445"/>
    <lineage>
        <taxon>Bacteria</taxon>
        <taxon>Pseudomonadati</taxon>
        <taxon>Pseudomonadota</taxon>
        <taxon>Gammaproteobacteria</taxon>
        <taxon>Vibrionales</taxon>
        <taxon>Vibrionaceae</taxon>
        <taxon>Photobacterium</taxon>
    </lineage>
</organism>
<keyword evidence="6 7" id="KW-0472">Membrane</keyword>
<evidence type="ECO:0000256" key="5">
    <source>
        <dbReference type="ARBA" id="ARBA00022989"/>
    </source>
</evidence>
<sequence length="417" mass="44047">MQVFSSLIGILLLVVLAYFLSEQRDRINWRTVLGALSIQMGFAALVLYSTVGREALTDFSAGVQTVINYSNHGIGFLFGGLVSDKMFELFGGNGFVLALRVLPVVVFFSALVSVLYQLGIMQLLVNTLGRGLARVLGTSRPESISATANIFLGISEAPLTIRPYLPTMTRSQLFAVMVGGMASVAGSVLVGYAQMGIPLEYLLAASFMAAPAGLMMAKLMIPETEDAAGCVEEQQQEQKKPANVIDAAAQGAAQGMQVALNIGAMLLAFVGLIALINGMLSGVGGWFGMPELSLDVVFGYLFLPFAFMAGIWDFDSAQQMAVIFGTKTTINEFVAFSQLAPMIASGVLEPRVEAIIAFALCGFANFGSIAVMLGSIGVMAPSRYHEIATLGVRSLVAATLANLLNATVAGLFISLAM</sequence>
<dbReference type="GO" id="GO:0015293">
    <property type="term" value="F:symporter activity"/>
    <property type="evidence" value="ECO:0007669"/>
    <property type="project" value="TreeGrafter"/>
</dbReference>
<dbReference type="Pfam" id="PF01773">
    <property type="entry name" value="Nucleos_tra2_N"/>
    <property type="match status" value="1"/>
</dbReference>
<evidence type="ECO:0000256" key="4">
    <source>
        <dbReference type="ARBA" id="ARBA00022692"/>
    </source>
</evidence>
<evidence type="ECO:0000313" key="11">
    <source>
        <dbReference type="EMBL" id="AJR07772.1"/>
    </source>
</evidence>
<feature type="transmembrane region" description="Helical" evidence="7">
    <location>
        <begin position="390"/>
        <end position="416"/>
    </location>
</feature>
<feature type="transmembrane region" description="Helical" evidence="7">
    <location>
        <begin position="292"/>
        <end position="312"/>
    </location>
</feature>
<dbReference type="PATRIC" id="fig|658445.3.peg.2973"/>
<evidence type="ECO:0000256" key="6">
    <source>
        <dbReference type="ARBA" id="ARBA00023136"/>
    </source>
</evidence>
<dbReference type="PANTHER" id="PTHR10590:SF4">
    <property type="entry name" value="SOLUTE CARRIER FAMILY 28 MEMBER 3"/>
    <property type="match status" value="1"/>
</dbReference>
<feature type="transmembrane region" description="Helical" evidence="7">
    <location>
        <begin position="199"/>
        <end position="217"/>
    </location>
</feature>
<feature type="transmembrane region" description="Helical" evidence="7">
    <location>
        <begin position="173"/>
        <end position="193"/>
    </location>
</feature>
<evidence type="ECO:0000256" key="1">
    <source>
        <dbReference type="ARBA" id="ARBA00004651"/>
    </source>
</evidence>
<feature type="transmembrane region" description="Helical" evidence="7">
    <location>
        <begin position="95"/>
        <end position="124"/>
    </location>
</feature>
<dbReference type="Pfam" id="PF07670">
    <property type="entry name" value="Gate"/>
    <property type="match status" value="1"/>
</dbReference>
<dbReference type="KEGG" id="pgb:H744_2c1085"/>
<keyword evidence="12" id="KW-1185">Reference proteome</keyword>
<dbReference type="InterPro" id="IPR002668">
    <property type="entry name" value="CNT_N_dom"/>
</dbReference>
<dbReference type="Proteomes" id="UP000032303">
    <property type="component" value="Chromosome 2"/>
</dbReference>
<dbReference type="EMBL" id="CP005974">
    <property type="protein sequence ID" value="AJR07772.1"/>
    <property type="molecule type" value="Genomic_DNA"/>
</dbReference>
<proteinExistence type="inferred from homology"/>
<feature type="domain" description="Concentrative nucleoside transporter N-terminal" evidence="8">
    <location>
        <begin position="8"/>
        <end position="81"/>
    </location>
</feature>
<feature type="transmembrane region" description="Helical" evidence="7">
    <location>
        <begin position="354"/>
        <end position="378"/>
    </location>
</feature>
<comment type="similarity">
    <text evidence="2">Belongs to the concentrative nucleoside transporter (CNT) (TC 2.A.41) family.</text>
</comment>
<keyword evidence="5 7" id="KW-1133">Transmembrane helix</keyword>
<dbReference type="AlphaFoldDB" id="A0A0C5WN85"/>
<reference evidence="11 12" key="1">
    <citation type="submission" date="2013-05" db="EMBL/GenBank/DDBJ databases">
        <title>Complete genome sequence of the lipase-producing bacterium Photobacterium gaetbulicola Gung47.</title>
        <authorList>
            <person name="Kim Y.-O."/>
        </authorList>
    </citation>
    <scope>NUCLEOTIDE SEQUENCE [LARGE SCALE GENOMIC DNA]</scope>
    <source>
        <strain evidence="11 12">Gung47</strain>
    </source>
</reference>
<keyword evidence="3" id="KW-1003">Cell membrane</keyword>
<feature type="domain" description="Concentrative nucleoside transporter C-terminal" evidence="9">
    <location>
        <begin position="201"/>
        <end position="410"/>
    </location>
</feature>
<accession>A0A0C5WN85</accession>
<feature type="domain" description="Nucleoside transporter/FeoB GTPase Gate" evidence="10">
    <location>
        <begin position="98"/>
        <end position="196"/>
    </location>
</feature>
<evidence type="ECO:0000256" key="7">
    <source>
        <dbReference type="SAM" id="Phobius"/>
    </source>
</evidence>
<feature type="transmembrane region" description="Helical" evidence="7">
    <location>
        <begin position="258"/>
        <end position="280"/>
    </location>
</feature>
<comment type="subcellular location">
    <subcellularLocation>
        <location evidence="1">Cell membrane</location>
        <topology evidence="1">Multi-pass membrane protein</topology>
    </subcellularLocation>
</comment>
<dbReference type="GO" id="GO:0005886">
    <property type="term" value="C:plasma membrane"/>
    <property type="evidence" value="ECO:0007669"/>
    <property type="project" value="UniProtKB-SubCell"/>
</dbReference>
<dbReference type="Pfam" id="PF07662">
    <property type="entry name" value="Nucleos_tra2_C"/>
    <property type="match status" value="1"/>
</dbReference>